<comment type="caution">
    <text evidence="1">The sequence shown here is derived from an EMBL/GenBank/DDBJ whole genome shotgun (WGS) entry which is preliminary data.</text>
</comment>
<organism evidence="1 2">
    <name type="scientific">Zoogloea oryzae</name>
    <dbReference type="NCBI Taxonomy" id="310767"/>
    <lineage>
        <taxon>Bacteria</taxon>
        <taxon>Pseudomonadati</taxon>
        <taxon>Pseudomonadota</taxon>
        <taxon>Betaproteobacteria</taxon>
        <taxon>Rhodocyclales</taxon>
        <taxon>Zoogloeaceae</taxon>
        <taxon>Zoogloea</taxon>
    </lineage>
</organism>
<evidence type="ECO:0000313" key="1">
    <source>
        <dbReference type="EMBL" id="GLT22403.1"/>
    </source>
</evidence>
<proteinExistence type="predicted"/>
<protein>
    <submittedName>
        <fullName evidence="1">Uncharacterized protein</fullName>
    </submittedName>
</protein>
<sequence length="262" mass="26943">MHSLIAELQRLFGRPGQDLPDPLPETGFALDLVSPDARVWTMVIGIAPAAGWAPVAALCEGVVNELELPAPAVSVAGSAGFRVWFSLADPVPLERAEAFLAGLQSRFLAVVPAALVSLLPSSSARLVPLAPAQAAGDGRWTAFIDPAMGGMFADETWLDMAPSPERQADLLAGFKSIGAADFGRAMTVLEPGGPVVPAPIGPVAGLVMEPPAVPGSAPHIGLAVGSGFVDPKSFLMAVMNDPGASADHRIEAAKALLPYFEG</sequence>
<dbReference type="EMBL" id="BSPX01000024">
    <property type="protein sequence ID" value="GLT22403.1"/>
    <property type="molecule type" value="Genomic_DNA"/>
</dbReference>
<evidence type="ECO:0000313" key="2">
    <source>
        <dbReference type="Proteomes" id="UP001157167"/>
    </source>
</evidence>
<gene>
    <name evidence="1" type="ORF">GCM10007933_18620</name>
</gene>
<name>A0ABQ6FA00_9RHOO</name>
<dbReference type="Proteomes" id="UP001157167">
    <property type="component" value="Unassembled WGS sequence"/>
</dbReference>
<dbReference type="RefSeq" id="WP_284187718.1">
    <property type="nucleotide sequence ID" value="NZ_BSPX01000024.1"/>
</dbReference>
<reference evidence="2" key="1">
    <citation type="journal article" date="2019" name="Int. J. Syst. Evol. Microbiol.">
        <title>The Global Catalogue of Microorganisms (GCM) 10K type strain sequencing project: providing services to taxonomists for standard genome sequencing and annotation.</title>
        <authorList>
            <consortium name="The Broad Institute Genomics Platform"/>
            <consortium name="The Broad Institute Genome Sequencing Center for Infectious Disease"/>
            <person name="Wu L."/>
            <person name="Ma J."/>
        </authorList>
    </citation>
    <scope>NUCLEOTIDE SEQUENCE [LARGE SCALE GENOMIC DNA]</scope>
    <source>
        <strain evidence="2">NBRC 102407</strain>
    </source>
</reference>
<accession>A0ABQ6FA00</accession>
<keyword evidence="2" id="KW-1185">Reference proteome</keyword>